<dbReference type="PANTHER" id="PTHR28583:SF1">
    <property type="entry name" value="ACID CERAMIDASE"/>
    <property type="match status" value="1"/>
</dbReference>
<dbReference type="Proteomes" id="UP001166286">
    <property type="component" value="Unassembled WGS sequence"/>
</dbReference>
<dbReference type="PANTHER" id="PTHR28583">
    <property type="entry name" value="ACID AMIDASE"/>
    <property type="match status" value="1"/>
</dbReference>
<evidence type="ECO:0000259" key="3">
    <source>
        <dbReference type="Pfam" id="PF15508"/>
    </source>
</evidence>
<dbReference type="InterPro" id="IPR029130">
    <property type="entry name" value="Acid_ceramidase_N"/>
</dbReference>
<evidence type="ECO:0000256" key="2">
    <source>
        <dbReference type="SAM" id="MobiDB-lite"/>
    </source>
</evidence>
<dbReference type="Pfam" id="PF15508">
    <property type="entry name" value="NAAA-beta"/>
    <property type="match status" value="1"/>
</dbReference>
<dbReference type="EC" id="3.5.1.23" evidence="1"/>
<evidence type="ECO:0000313" key="4">
    <source>
        <dbReference type="EMBL" id="KAK0510591.1"/>
    </source>
</evidence>
<name>A0AA39QZC8_9LECA</name>
<comment type="caution">
    <text evidence="4">The sequence shown here is derived from an EMBL/GenBank/DDBJ whole genome shotgun (WGS) entry which is preliminary data.</text>
</comment>
<dbReference type="EMBL" id="JAFEKC020000015">
    <property type="protein sequence ID" value="KAK0510591.1"/>
    <property type="molecule type" value="Genomic_DNA"/>
</dbReference>
<protein>
    <recommendedName>
        <fullName evidence="1">ceramidase</fullName>
        <ecNumber evidence="1">3.5.1.23</ecNumber>
    </recommendedName>
</protein>
<feature type="region of interest" description="Disordered" evidence="2">
    <location>
        <begin position="1"/>
        <end position="28"/>
    </location>
</feature>
<evidence type="ECO:0000256" key="1">
    <source>
        <dbReference type="ARBA" id="ARBA00011891"/>
    </source>
</evidence>
<organism evidence="4 5">
    <name type="scientific">Cladonia borealis</name>
    <dbReference type="NCBI Taxonomy" id="184061"/>
    <lineage>
        <taxon>Eukaryota</taxon>
        <taxon>Fungi</taxon>
        <taxon>Dikarya</taxon>
        <taxon>Ascomycota</taxon>
        <taxon>Pezizomycotina</taxon>
        <taxon>Lecanoromycetes</taxon>
        <taxon>OSLEUM clade</taxon>
        <taxon>Lecanoromycetidae</taxon>
        <taxon>Lecanorales</taxon>
        <taxon>Lecanorineae</taxon>
        <taxon>Cladoniaceae</taxon>
        <taxon>Cladonia</taxon>
    </lineage>
</organism>
<dbReference type="AlphaFoldDB" id="A0AA39QZC8"/>
<evidence type="ECO:0000313" key="5">
    <source>
        <dbReference type="Proteomes" id="UP001166286"/>
    </source>
</evidence>
<dbReference type="GO" id="GO:0017040">
    <property type="term" value="F:N-acylsphingosine amidohydrolase activity"/>
    <property type="evidence" value="ECO:0007669"/>
    <property type="project" value="UniProtKB-EC"/>
</dbReference>
<proteinExistence type="predicted"/>
<gene>
    <name evidence="4" type="ORF">JMJ35_007023</name>
</gene>
<sequence>MDSPDLRRQSGAEGRSSDSLRWNSHEDTTCDDSDLPKYTIDLSLPPVRRYQHVAADFKAQAAALPALLDDILYWKPLINLARLMLRRLHYKEEDEELRGISQTIGIKMWILVAFNVLLDLFMGCTSGAARVGEEQDGTRMLHFRTLDWGMDPLRKLIVQLDFIRKPGDKIIASSITYVGYVGVLTGVRKGLSMSLNFRPNHDRSGRLANFRFYSHHLLILLGYRPSISSILRQQLLPSQTSSHRAKATTPTLESIEQTLPSTSTTAAYLIFSDGDRTITMEKDHHTATVRSSSTFIVAVNHDEALEGLVELCTPKKQAVSQTLQGTGRQDIGEDGVESKNMALNDNEAEEKSPGSGTPKEPKPSEALKTTRMQDVLGYSLPRKMKALKFWAESSKMPVQDGCESDVGHVTRDTLADWLLTHPITNEETHYAAIMDAKDGKMVWAERYLEPPGFLWKR</sequence>
<keyword evidence="5" id="KW-1185">Reference proteome</keyword>
<feature type="domain" description="Acid ceramidase N-terminal" evidence="3">
    <location>
        <begin position="34"/>
        <end position="87"/>
    </location>
</feature>
<feature type="region of interest" description="Disordered" evidence="2">
    <location>
        <begin position="342"/>
        <end position="369"/>
    </location>
</feature>
<reference evidence="4" key="1">
    <citation type="submission" date="2023-03" db="EMBL/GenBank/DDBJ databases">
        <title>Complete genome of Cladonia borealis.</title>
        <authorList>
            <person name="Park H."/>
        </authorList>
    </citation>
    <scope>NUCLEOTIDE SEQUENCE</scope>
    <source>
        <strain evidence="4">ANT050790</strain>
    </source>
</reference>
<accession>A0AA39QZC8</accession>